<dbReference type="SUPFAM" id="SSF48264">
    <property type="entry name" value="Cytochrome P450"/>
    <property type="match status" value="1"/>
</dbReference>
<dbReference type="STRING" id="667725.A0A0L0FWF5"/>
<dbReference type="Pfam" id="PF00067">
    <property type="entry name" value="p450"/>
    <property type="match status" value="1"/>
</dbReference>
<dbReference type="GO" id="GO:0016705">
    <property type="term" value="F:oxidoreductase activity, acting on paired donors, with incorporation or reduction of molecular oxygen"/>
    <property type="evidence" value="ECO:0007669"/>
    <property type="project" value="InterPro"/>
</dbReference>
<dbReference type="RefSeq" id="XP_014154803.1">
    <property type="nucleotide sequence ID" value="XM_014299328.1"/>
</dbReference>
<protein>
    <recommendedName>
        <fullName evidence="4">Cytochrome P450</fullName>
    </recommendedName>
</protein>
<dbReference type="GO" id="GO:0004497">
    <property type="term" value="F:monooxygenase activity"/>
    <property type="evidence" value="ECO:0007669"/>
    <property type="project" value="InterPro"/>
</dbReference>
<dbReference type="InterPro" id="IPR001128">
    <property type="entry name" value="Cyt_P450"/>
</dbReference>
<dbReference type="OrthoDB" id="1470350at2759"/>
<gene>
    <name evidence="2" type="ORF">SARC_06742</name>
</gene>
<dbReference type="GO" id="GO:0005506">
    <property type="term" value="F:iron ion binding"/>
    <property type="evidence" value="ECO:0007669"/>
    <property type="project" value="InterPro"/>
</dbReference>
<dbReference type="eggNOG" id="KOG0157">
    <property type="taxonomic scope" value="Eukaryota"/>
</dbReference>
<evidence type="ECO:0008006" key="4">
    <source>
        <dbReference type="Google" id="ProtNLM"/>
    </source>
</evidence>
<dbReference type="Gene3D" id="1.10.630.10">
    <property type="entry name" value="Cytochrome P450"/>
    <property type="match status" value="1"/>
</dbReference>
<dbReference type="PANTHER" id="PTHR24305:SF166">
    <property type="entry name" value="CYTOCHROME P450 12A4, MITOCHONDRIAL-RELATED"/>
    <property type="match status" value="1"/>
</dbReference>
<dbReference type="GeneID" id="25907246"/>
<comment type="similarity">
    <text evidence="1">Belongs to the cytochrome P450 family.</text>
</comment>
<evidence type="ECO:0000313" key="2">
    <source>
        <dbReference type="EMBL" id="KNC80901.1"/>
    </source>
</evidence>
<dbReference type="EMBL" id="KQ242091">
    <property type="protein sequence ID" value="KNC80901.1"/>
    <property type="molecule type" value="Genomic_DNA"/>
</dbReference>
<name>A0A0L0FWF5_9EUKA</name>
<dbReference type="GO" id="GO:0020037">
    <property type="term" value="F:heme binding"/>
    <property type="evidence" value="ECO:0007669"/>
    <property type="project" value="InterPro"/>
</dbReference>
<dbReference type="InterPro" id="IPR050121">
    <property type="entry name" value="Cytochrome_P450_monoxygenase"/>
</dbReference>
<sequence length="282" mass="31522">MDRSHLTAGWNNNLRRLWGHDSVLFSDGDLHKRQTRFVDLLHKVFVSEIEKWQQREEPTEVHSELTEAISGVIFTYMWGPDCPQMVSDKLLDAFGTYSAAVQGIIPVVHAMFCYGKGMEAKRAIDGIVSAEVDRRELDRETSGIRTDAMLALINAHWEGEITRAELVANCRALVFSSVDTTAAALTIAVHFVLKHPKILAKVKEESTRVLGECAWQTPVGSGRVTPAKLKELVYTEATKREALRIQVPATLSTRLVKKDMPITVDGKTFVLPEGANVYNTLY</sequence>
<accession>A0A0L0FWF5</accession>
<proteinExistence type="inferred from homology"/>
<dbReference type="Proteomes" id="UP000054560">
    <property type="component" value="Unassembled WGS sequence"/>
</dbReference>
<dbReference type="InterPro" id="IPR036396">
    <property type="entry name" value="Cyt_P450_sf"/>
</dbReference>
<keyword evidence="3" id="KW-1185">Reference proteome</keyword>
<dbReference type="PANTHER" id="PTHR24305">
    <property type="entry name" value="CYTOCHROME P450"/>
    <property type="match status" value="1"/>
</dbReference>
<evidence type="ECO:0000256" key="1">
    <source>
        <dbReference type="ARBA" id="ARBA00010617"/>
    </source>
</evidence>
<dbReference type="CDD" id="cd00302">
    <property type="entry name" value="cytochrome_P450"/>
    <property type="match status" value="1"/>
</dbReference>
<dbReference type="AlphaFoldDB" id="A0A0L0FWF5"/>
<organism evidence="2 3">
    <name type="scientific">Sphaeroforma arctica JP610</name>
    <dbReference type="NCBI Taxonomy" id="667725"/>
    <lineage>
        <taxon>Eukaryota</taxon>
        <taxon>Ichthyosporea</taxon>
        <taxon>Ichthyophonida</taxon>
        <taxon>Sphaeroforma</taxon>
    </lineage>
</organism>
<reference evidence="2 3" key="1">
    <citation type="submission" date="2011-02" db="EMBL/GenBank/DDBJ databases">
        <title>The Genome Sequence of Sphaeroforma arctica JP610.</title>
        <authorList>
            <consortium name="The Broad Institute Genome Sequencing Platform"/>
            <person name="Russ C."/>
            <person name="Cuomo C."/>
            <person name="Young S.K."/>
            <person name="Zeng Q."/>
            <person name="Gargeya S."/>
            <person name="Alvarado L."/>
            <person name="Berlin A."/>
            <person name="Chapman S.B."/>
            <person name="Chen Z."/>
            <person name="Freedman E."/>
            <person name="Gellesch M."/>
            <person name="Goldberg J."/>
            <person name="Griggs A."/>
            <person name="Gujja S."/>
            <person name="Heilman E."/>
            <person name="Heiman D."/>
            <person name="Howarth C."/>
            <person name="Mehta T."/>
            <person name="Neiman D."/>
            <person name="Pearson M."/>
            <person name="Roberts A."/>
            <person name="Saif S."/>
            <person name="Shea T."/>
            <person name="Shenoy N."/>
            <person name="Sisk P."/>
            <person name="Stolte C."/>
            <person name="Sykes S."/>
            <person name="White J."/>
            <person name="Yandava C."/>
            <person name="Burger G."/>
            <person name="Gray M.W."/>
            <person name="Holland P.W.H."/>
            <person name="King N."/>
            <person name="Lang F.B.F."/>
            <person name="Roger A.J."/>
            <person name="Ruiz-Trillo I."/>
            <person name="Haas B."/>
            <person name="Nusbaum C."/>
            <person name="Birren B."/>
        </authorList>
    </citation>
    <scope>NUCLEOTIDE SEQUENCE [LARGE SCALE GENOMIC DNA]</scope>
    <source>
        <strain evidence="2 3">JP610</strain>
    </source>
</reference>
<evidence type="ECO:0000313" key="3">
    <source>
        <dbReference type="Proteomes" id="UP000054560"/>
    </source>
</evidence>